<dbReference type="InterPro" id="IPR047650">
    <property type="entry name" value="Transpos_IS110"/>
</dbReference>
<dbReference type="Pfam" id="PF02371">
    <property type="entry name" value="Transposase_20"/>
    <property type="match status" value="1"/>
</dbReference>
<feature type="domain" description="Transposase IS116/IS110/IS902 C-terminal" evidence="2">
    <location>
        <begin position="222"/>
        <end position="299"/>
    </location>
</feature>
<dbReference type="GO" id="GO:0004803">
    <property type="term" value="F:transposase activity"/>
    <property type="evidence" value="ECO:0007669"/>
    <property type="project" value="InterPro"/>
</dbReference>
<evidence type="ECO:0000313" key="4">
    <source>
        <dbReference type="Proteomes" id="UP000199626"/>
    </source>
</evidence>
<dbReference type="OrthoDB" id="1523051at2"/>
<dbReference type="AlphaFoldDB" id="A0A1G6EB61"/>
<evidence type="ECO:0000259" key="1">
    <source>
        <dbReference type="Pfam" id="PF01548"/>
    </source>
</evidence>
<dbReference type="RefSeq" id="WP_092594020.1">
    <property type="nucleotide sequence ID" value="NZ_FMXN01000028.1"/>
</dbReference>
<proteinExistence type="predicted"/>
<reference evidence="4" key="1">
    <citation type="submission" date="2016-10" db="EMBL/GenBank/DDBJ databases">
        <authorList>
            <person name="Varghese N."/>
            <person name="Submissions S."/>
        </authorList>
    </citation>
    <scope>NUCLEOTIDE SEQUENCE [LARGE SCALE GENOMIC DNA]</scope>
    <source>
        <strain evidence="4">CGMCC 1.10824</strain>
    </source>
</reference>
<sequence>MNFYNSTHQHYCGIDLHARSLYVCIINQQGETRLHKEISANPDALIELISPYLDDLVLGVECMHCWYWVADFCDDHDIEFILGHALYMKAIHGGKTKNDRVDSFKIAALMRGGNFPLAYVYPRNMRATRDLLRRRTNLVRHGADLKAHVANTTSQYNLPPNKVNLKNVGAREQLNTTFHDPVVQRNINLDMAVLECYHRELSQVEWFLEKQAIKHQPAYFYLLKTIPGIGRILALTILYEIGDIQRFESVQKFASYARLIKCKAESAGKTYGTQGNKIGNAHLKWAFSEAAVLYLRGNSGAQQLLQRFQKRMSKAKALSALAHKLGRAVYFMLKNEKIFDEKRFLTS</sequence>
<dbReference type="PANTHER" id="PTHR33055:SF15">
    <property type="entry name" value="TRANSPOSASE-RELATED"/>
    <property type="match status" value="1"/>
</dbReference>
<organism evidence="3 4">
    <name type="scientific">Pseudidiomarina indica</name>
    <dbReference type="NCBI Taxonomy" id="1159017"/>
    <lineage>
        <taxon>Bacteria</taxon>
        <taxon>Pseudomonadati</taxon>
        <taxon>Pseudomonadota</taxon>
        <taxon>Gammaproteobacteria</taxon>
        <taxon>Alteromonadales</taxon>
        <taxon>Idiomarinaceae</taxon>
        <taxon>Pseudidiomarina</taxon>
    </lineage>
</organism>
<evidence type="ECO:0000313" key="3">
    <source>
        <dbReference type="EMBL" id="SDB54687.1"/>
    </source>
</evidence>
<dbReference type="Proteomes" id="UP000199626">
    <property type="component" value="Unassembled WGS sequence"/>
</dbReference>
<dbReference type="GO" id="GO:0003677">
    <property type="term" value="F:DNA binding"/>
    <property type="evidence" value="ECO:0007669"/>
    <property type="project" value="InterPro"/>
</dbReference>
<dbReference type="NCBIfam" id="NF033542">
    <property type="entry name" value="transpos_IS110"/>
    <property type="match status" value="1"/>
</dbReference>
<gene>
    <name evidence="3" type="ORF">SAMN02927930_02140</name>
</gene>
<dbReference type="GO" id="GO:0006313">
    <property type="term" value="P:DNA transposition"/>
    <property type="evidence" value="ECO:0007669"/>
    <property type="project" value="InterPro"/>
</dbReference>
<dbReference type="InterPro" id="IPR002525">
    <property type="entry name" value="Transp_IS110-like_N"/>
</dbReference>
<evidence type="ECO:0000259" key="2">
    <source>
        <dbReference type="Pfam" id="PF02371"/>
    </source>
</evidence>
<keyword evidence="4" id="KW-1185">Reference proteome</keyword>
<name>A0A1G6EB61_9GAMM</name>
<dbReference type="InterPro" id="IPR003346">
    <property type="entry name" value="Transposase_20"/>
</dbReference>
<dbReference type="EMBL" id="FMXN01000028">
    <property type="protein sequence ID" value="SDB54687.1"/>
    <property type="molecule type" value="Genomic_DNA"/>
</dbReference>
<dbReference type="PANTHER" id="PTHR33055">
    <property type="entry name" value="TRANSPOSASE FOR INSERTION SEQUENCE ELEMENT IS1111A"/>
    <property type="match status" value="1"/>
</dbReference>
<dbReference type="Pfam" id="PF01548">
    <property type="entry name" value="DEDD_Tnp_IS110"/>
    <property type="match status" value="1"/>
</dbReference>
<accession>A0A1G6EB61</accession>
<protein>
    <submittedName>
        <fullName evidence="3">Transposase</fullName>
    </submittedName>
</protein>
<feature type="domain" description="Transposase IS110-like N-terminal" evidence="1">
    <location>
        <begin position="12"/>
        <end position="153"/>
    </location>
</feature>